<feature type="transmembrane region" description="Helical" evidence="1">
    <location>
        <begin position="78"/>
        <end position="99"/>
    </location>
</feature>
<keyword evidence="1" id="KW-0812">Transmembrane</keyword>
<evidence type="ECO:0000256" key="1">
    <source>
        <dbReference type="SAM" id="Phobius"/>
    </source>
</evidence>
<dbReference type="EMBL" id="JACBNQ010000033">
    <property type="protein sequence ID" value="NYB75933.1"/>
    <property type="molecule type" value="Genomic_DNA"/>
</dbReference>
<protein>
    <submittedName>
        <fullName evidence="2">Uncharacterized protein</fullName>
    </submittedName>
</protein>
<dbReference type="Proteomes" id="UP000611629">
    <property type="component" value="Unassembled WGS sequence"/>
</dbReference>
<dbReference type="AlphaFoldDB" id="A0A974BMK4"/>
<keyword evidence="1" id="KW-1133">Transmembrane helix</keyword>
<reference evidence="2" key="1">
    <citation type="submission" date="2020-07" db="EMBL/GenBank/DDBJ databases">
        <title>Genomic analysis of a strain of Sedimentibacter Hydroxybenzoicus DSM7310.</title>
        <authorList>
            <person name="Ma S."/>
        </authorList>
    </citation>
    <scope>NUCLEOTIDE SEQUENCE</scope>
    <source>
        <strain evidence="2">DSM 7310</strain>
    </source>
</reference>
<feature type="transmembrane region" description="Helical" evidence="1">
    <location>
        <begin position="29"/>
        <end position="46"/>
    </location>
</feature>
<evidence type="ECO:0000313" key="3">
    <source>
        <dbReference type="Proteomes" id="UP000611629"/>
    </source>
</evidence>
<organism evidence="2 3">
    <name type="scientific">Sedimentibacter hydroxybenzoicus DSM 7310</name>
    <dbReference type="NCBI Taxonomy" id="1123245"/>
    <lineage>
        <taxon>Bacteria</taxon>
        <taxon>Bacillati</taxon>
        <taxon>Bacillota</taxon>
        <taxon>Tissierellia</taxon>
        <taxon>Sedimentibacter</taxon>
    </lineage>
</organism>
<sequence>MKKEEILAKSRKEKKDEGFIDAKRRGEKVGIGAFCVVFAFIAIFSFANGQPIHAPMAMFWAFLAAEAYPQYKFTQNKIYLVTVIAGTIACLASLGNVVMTTLR</sequence>
<dbReference type="Pfam" id="PF20040">
    <property type="entry name" value="DUF6442"/>
    <property type="match status" value="1"/>
</dbReference>
<keyword evidence="3" id="KW-1185">Reference proteome</keyword>
<comment type="caution">
    <text evidence="2">The sequence shown here is derived from an EMBL/GenBank/DDBJ whole genome shotgun (WGS) entry which is preliminary data.</text>
</comment>
<accession>A0A974BMK4</accession>
<evidence type="ECO:0000313" key="2">
    <source>
        <dbReference type="EMBL" id="NYB75933.1"/>
    </source>
</evidence>
<gene>
    <name evidence="2" type="ORF">HZF24_17425</name>
</gene>
<keyword evidence="1" id="KW-0472">Membrane</keyword>
<dbReference type="InterPro" id="IPR045620">
    <property type="entry name" value="DUF6442"/>
</dbReference>
<proteinExistence type="predicted"/>
<name>A0A974BMK4_SEDHY</name>